<accession>A0A3P9H1P6</accession>
<evidence type="ECO:0000313" key="7">
    <source>
        <dbReference type="Proteomes" id="UP000265200"/>
    </source>
</evidence>
<feature type="chain" id="PRO_5018096997" description="LRRNT domain-containing protein" evidence="4">
    <location>
        <begin position="21"/>
        <end position="119"/>
    </location>
</feature>
<dbReference type="InterPro" id="IPR000372">
    <property type="entry name" value="LRRNT"/>
</dbReference>
<protein>
    <recommendedName>
        <fullName evidence="5">LRRNT domain-containing protein</fullName>
    </recommendedName>
</protein>
<dbReference type="PANTHER" id="PTHR24369:SF210">
    <property type="entry name" value="CHAOPTIN-RELATED"/>
    <property type="match status" value="1"/>
</dbReference>
<dbReference type="SUPFAM" id="SSF52058">
    <property type="entry name" value="L domain-like"/>
    <property type="match status" value="1"/>
</dbReference>
<keyword evidence="1" id="KW-0433">Leucine-rich repeat</keyword>
<proteinExistence type="predicted"/>
<dbReference type="InterPro" id="IPR032675">
    <property type="entry name" value="LRR_dom_sf"/>
</dbReference>
<keyword evidence="2 4" id="KW-0732">Signal</keyword>
<evidence type="ECO:0000313" key="6">
    <source>
        <dbReference type="Ensembl" id="ENSORLP00015001746.1"/>
    </source>
</evidence>
<dbReference type="AlphaFoldDB" id="A0A3P9H1P6"/>
<dbReference type="InterPro" id="IPR050541">
    <property type="entry name" value="LRR_TM_domain-containing"/>
</dbReference>
<reference evidence="6" key="3">
    <citation type="submission" date="2025-08" db="UniProtKB">
        <authorList>
            <consortium name="Ensembl"/>
        </authorList>
    </citation>
    <scope>IDENTIFICATION</scope>
    <source>
        <strain evidence="6">HSOK</strain>
    </source>
</reference>
<reference evidence="6" key="4">
    <citation type="submission" date="2025-09" db="UniProtKB">
        <authorList>
            <consortium name="Ensembl"/>
        </authorList>
    </citation>
    <scope>IDENTIFICATION</scope>
    <source>
        <strain evidence="6">HSOK</strain>
    </source>
</reference>
<dbReference type="Pfam" id="PF13855">
    <property type="entry name" value="LRR_8"/>
    <property type="match status" value="1"/>
</dbReference>
<dbReference type="Ensembl" id="ENSORLT00015012124.1">
    <property type="protein sequence ID" value="ENSORLP00015001746.1"/>
    <property type="gene ID" value="ENSORLG00015002378.1"/>
</dbReference>
<reference evidence="6 7" key="2">
    <citation type="submission" date="2017-04" db="EMBL/GenBank/DDBJ databases">
        <title>CpG methylation of centromeres and impact of large insertions on vertebrate speciation.</title>
        <authorList>
            <person name="Ichikawa K."/>
            <person name="Yoshimura J."/>
            <person name="Morishita S."/>
        </authorList>
    </citation>
    <scope>NUCLEOTIDE SEQUENCE</scope>
    <source>
        <strain evidence="6 7">HSOK</strain>
    </source>
</reference>
<dbReference type="PANTHER" id="PTHR24369">
    <property type="entry name" value="ANTIGEN BSP, PUTATIVE-RELATED"/>
    <property type="match status" value="1"/>
</dbReference>
<evidence type="ECO:0000259" key="5">
    <source>
        <dbReference type="SMART" id="SM00013"/>
    </source>
</evidence>
<dbReference type="Proteomes" id="UP000265200">
    <property type="component" value="Chromosome 24"/>
</dbReference>
<evidence type="ECO:0000256" key="2">
    <source>
        <dbReference type="ARBA" id="ARBA00022729"/>
    </source>
</evidence>
<organism evidence="6 7">
    <name type="scientific">Oryzias latipes</name>
    <name type="common">Japanese rice fish</name>
    <name type="synonym">Japanese killifish</name>
    <dbReference type="NCBI Taxonomy" id="8090"/>
    <lineage>
        <taxon>Eukaryota</taxon>
        <taxon>Metazoa</taxon>
        <taxon>Chordata</taxon>
        <taxon>Craniata</taxon>
        <taxon>Vertebrata</taxon>
        <taxon>Euteleostomi</taxon>
        <taxon>Actinopterygii</taxon>
        <taxon>Neopterygii</taxon>
        <taxon>Teleostei</taxon>
        <taxon>Neoteleostei</taxon>
        <taxon>Acanthomorphata</taxon>
        <taxon>Ovalentaria</taxon>
        <taxon>Atherinomorphae</taxon>
        <taxon>Beloniformes</taxon>
        <taxon>Adrianichthyidae</taxon>
        <taxon>Oryziinae</taxon>
        <taxon>Oryzias</taxon>
    </lineage>
</organism>
<dbReference type="SMART" id="SM00013">
    <property type="entry name" value="LRRNT"/>
    <property type="match status" value="1"/>
</dbReference>
<reference key="1">
    <citation type="journal article" date="2007" name="Nature">
        <title>The medaka draft genome and insights into vertebrate genome evolution.</title>
        <authorList>
            <person name="Kasahara M."/>
            <person name="Naruse K."/>
            <person name="Sasaki S."/>
            <person name="Nakatani Y."/>
            <person name="Qu W."/>
            <person name="Ahsan B."/>
            <person name="Yamada T."/>
            <person name="Nagayasu Y."/>
            <person name="Doi K."/>
            <person name="Kasai Y."/>
            <person name="Jindo T."/>
            <person name="Kobayashi D."/>
            <person name="Shimada A."/>
            <person name="Toyoda A."/>
            <person name="Kuroki Y."/>
            <person name="Fujiyama A."/>
            <person name="Sasaki T."/>
            <person name="Shimizu A."/>
            <person name="Asakawa S."/>
            <person name="Shimizu N."/>
            <person name="Hashimoto S."/>
            <person name="Yang J."/>
            <person name="Lee Y."/>
            <person name="Matsushima K."/>
            <person name="Sugano S."/>
            <person name="Sakaizumi M."/>
            <person name="Narita T."/>
            <person name="Ohishi K."/>
            <person name="Haga S."/>
            <person name="Ohta F."/>
            <person name="Nomoto H."/>
            <person name="Nogata K."/>
            <person name="Morishita T."/>
            <person name="Endo T."/>
            <person name="Shin-I T."/>
            <person name="Takeda H."/>
            <person name="Morishita S."/>
            <person name="Kohara Y."/>
        </authorList>
    </citation>
    <scope>NUCLEOTIDE SEQUENCE [LARGE SCALE GENOMIC DNA]</scope>
    <source>
        <strain>Hd-rR</strain>
    </source>
</reference>
<evidence type="ECO:0000256" key="4">
    <source>
        <dbReference type="SAM" id="SignalP"/>
    </source>
</evidence>
<name>A0A3P9H1P6_ORYLA</name>
<dbReference type="Gene3D" id="3.80.10.10">
    <property type="entry name" value="Ribonuclease Inhibitor"/>
    <property type="match status" value="1"/>
</dbReference>
<evidence type="ECO:0000256" key="1">
    <source>
        <dbReference type="ARBA" id="ARBA00022614"/>
    </source>
</evidence>
<sequence>MESLAWLGLVLLCVLQSAEACPSVCKCSKKSNPEKSEVNCHKRGLRTLPSNLPADAWILKLGQPSGLLKNNELELLPTDVFINLPNLHDLGLSGNRLKTVDGNTFSLVPGKIPSHLAFP</sequence>
<feature type="domain" description="LRRNT" evidence="5">
    <location>
        <begin position="20"/>
        <end position="58"/>
    </location>
</feature>
<evidence type="ECO:0000256" key="3">
    <source>
        <dbReference type="ARBA" id="ARBA00022737"/>
    </source>
</evidence>
<dbReference type="Pfam" id="PF01462">
    <property type="entry name" value="LRRNT"/>
    <property type="match status" value="1"/>
</dbReference>
<feature type="signal peptide" evidence="4">
    <location>
        <begin position="1"/>
        <end position="20"/>
    </location>
</feature>
<keyword evidence="3" id="KW-0677">Repeat</keyword>
<dbReference type="InterPro" id="IPR001611">
    <property type="entry name" value="Leu-rich_rpt"/>
</dbReference>